<dbReference type="GO" id="GO:0042781">
    <property type="term" value="F:3'-tRNA processing endoribonuclease activity"/>
    <property type="evidence" value="ECO:0007669"/>
    <property type="project" value="UniProtKB-EC"/>
</dbReference>
<accession>A0AAE3XR35</accession>
<dbReference type="SUPFAM" id="SSF56281">
    <property type="entry name" value="Metallo-hydrolase/oxidoreductase"/>
    <property type="match status" value="1"/>
</dbReference>
<reference evidence="1" key="1">
    <citation type="submission" date="2023-07" db="EMBL/GenBank/DDBJ databases">
        <title>Genomic Encyclopedia of Type Strains, Phase IV (KMG-IV): sequencing the most valuable type-strain genomes for metagenomic binning, comparative biology and taxonomic classification.</title>
        <authorList>
            <person name="Goeker M."/>
        </authorList>
    </citation>
    <scope>NUCLEOTIDE SEQUENCE</scope>
    <source>
        <strain evidence="1">DSM 26174</strain>
    </source>
</reference>
<dbReference type="PANTHER" id="PTHR46018:SF7">
    <property type="entry name" value="RIBONUCLEASE Z"/>
    <property type="match status" value="1"/>
</dbReference>
<proteinExistence type="predicted"/>
<dbReference type="Proteomes" id="UP001185092">
    <property type="component" value="Unassembled WGS sequence"/>
</dbReference>
<organism evidence="1 2">
    <name type="scientific">Aureibacter tunicatorum</name>
    <dbReference type="NCBI Taxonomy" id="866807"/>
    <lineage>
        <taxon>Bacteria</taxon>
        <taxon>Pseudomonadati</taxon>
        <taxon>Bacteroidota</taxon>
        <taxon>Cytophagia</taxon>
        <taxon>Cytophagales</taxon>
        <taxon>Persicobacteraceae</taxon>
        <taxon>Aureibacter</taxon>
    </lineage>
</organism>
<keyword evidence="2" id="KW-1185">Reference proteome</keyword>
<dbReference type="Gene3D" id="3.60.15.10">
    <property type="entry name" value="Ribonuclease Z/Hydroxyacylglutathione hydrolase-like"/>
    <property type="match status" value="1"/>
</dbReference>
<protein>
    <submittedName>
        <fullName evidence="1">Ribonuclease Z</fullName>
        <ecNumber evidence="1">3.1.26.11</ecNumber>
    </submittedName>
</protein>
<dbReference type="EMBL" id="JAVDQD010000005">
    <property type="protein sequence ID" value="MDR6240503.1"/>
    <property type="molecule type" value="Genomic_DNA"/>
</dbReference>
<dbReference type="InterPro" id="IPR036866">
    <property type="entry name" value="RibonucZ/Hydroxyglut_hydro"/>
</dbReference>
<evidence type="ECO:0000313" key="1">
    <source>
        <dbReference type="EMBL" id="MDR6240503.1"/>
    </source>
</evidence>
<dbReference type="AlphaFoldDB" id="A0AAE3XR35"/>
<gene>
    <name evidence="1" type="ORF">HNQ88_003579</name>
</gene>
<dbReference type="EC" id="3.1.26.11" evidence="1"/>
<keyword evidence="1" id="KW-0378">Hydrolase</keyword>
<evidence type="ECO:0000313" key="2">
    <source>
        <dbReference type="Proteomes" id="UP001185092"/>
    </source>
</evidence>
<dbReference type="PANTHER" id="PTHR46018">
    <property type="entry name" value="ZINC PHOSPHODIESTERASE ELAC PROTEIN 1"/>
    <property type="match status" value="1"/>
</dbReference>
<dbReference type="RefSeq" id="WP_309940495.1">
    <property type="nucleotide sequence ID" value="NZ_AP025306.1"/>
</dbReference>
<name>A0AAE3XR35_9BACT</name>
<sequence length="313" mass="36287">MFRADIKSERDEDICILIKVDNHSYNYICECGEAKSLTVKECQNANAIFLSHTHIDHFVNFDTILRHQIGVGRKIVICGPEGIIGQVQSRLKSYCWNLIDENAIIYEVREIHKGGKIKSAILKPPHWNQADEMAFSSGRVFEEKDFYVEYEILDHKTDSIAYLFKGHDKVKINLPDGYKGGKWIAELKQAFENNDRERLIKIGEEKHKAKDLFHMISIQKGKRLGVIMDHLACPENHEKIKKKFTGCDDVIIESFYKDEDKELAEKNYHSYASMSGHIMKQCQVSKVVPVHFSRKYSVQEIDELIEEFNEAFI</sequence>
<comment type="caution">
    <text evidence="1">The sequence shown here is derived from an EMBL/GenBank/DDBJ whole genome shotgun (WGS) entry which is preliminary data.</text>
</comment>